<protein>
    <submittedName>
        <fullName evidence="1">Uncharacterized protein</fullName>
    </submittedName>
</protein>
<dbReference type="AlphaFoldDB" id="A0A200RAH0"/>
<dbReference type="InParanoid" id="A0A200RAH0"/>
<gene>
    <name evidence="1" type="ORF">BVC80_9059g20</name>
</gene>
<dbReference type="STRING" id="56857.A0A200RAH0"/>
<name>A0A200RAH0_MACCD</name>
<organism evidence="1 2">
    <name type="scientific">Macleaya cordata</name>
    <name type="common">Five-seeded plume-poppy</name>
    <name type="synonym">Bocconia cordata</name>
    <dbReference type="NCBI Taxonomy" id="56857"/>
    <lineage>
        <taxon>Eukaryota</taxon>
        <taxon>Viridiplantae</taxon>
        <taxon>Streptophyta</taxon>
        <taxon>Embryophyta</taxon>
        <taxon>Tracheophyta</taxon>
        <taxon>Spermatophyta</taxon>
        <taxon>Magnoliopsida</taxon>
        <taxon>Ranunculales</taxon>
        <taxon>Papaveraceae</taxon>
        <taxon>Papaveroideae</taxon>
        <taxon>Macleaya</taxon>
    </lineage>
</organism>
<dbReference type="Proteomes" id="UP000195402">
    <property type="component" value="Unassembled WGS sequence"/>
</dbReference>
<dbReference type="FunCoup" id="A0A200RAH0">
    <property type="interactions" value="305"/>
</dbReference>
<dbReference type="EMBL" id="MVGT01000180">
    <property type="protein sequence ID" value="OVA19701.1"/>
    <property type="molecule type" value="Genomic_DNA"/>
</dbReference>
<proteinExistence type="predicted"/>
<dbReference type="PANTHER" id="PTHR31110:SF3">
    <property type="entry name" value="PORTAL PROTEIN"/>
    <property type="match status" value="1"/>
</dbReference>
<dbReference type="OrthoDB" id="1896158at2759"/>
<accession>A0A200RAH0</accession>
<dbReference type="PANTHER" id="PTHR31110">
    <property type="entry name" value="PESTICIDAL CRYSTAL CRY8BA PROTEIN"/>
    <property type="match status" value="1"/>
</dbReference>
<keyword evidence="2" id="KW-1185">Reference proteome</keyword>
<evidence type="ECO:0000313" key="1">
    <source>
        <dbReference type="EMBL" id="OVA19701.1"/>
    </source>
</evidence>
<evidence type="ECO:0000313" key="2">
    <source>
        <dbReference type="Proteomes" id="UP000195402"/>
    </source>
</evidence>
<reference evidence="1 2" key="1">
    <citation type="journal article" date="2017" name="Mol. Plant">
        <title>The Genome of Medicinal Plant Macleaya cordata Provides New Insights into Benzylisoquinoline Alkaloids Metabolism.</title>
        <authorList>
            <person name="Liu X."/>
            <person name="Liu Y."/>
            <person name="Huang P."/>
            <person name="Ma Y."/>
            <person name="Qing Z."/>
            <person name="Tang Q."/>
            <person name="Cao H."/>
            <person name="Cheng P."/>
            <person name="Zheng Y."/>
            <person name="Yuan Z."/>
            <person name="Zhou Y."/>
            <person name="Liu J."/>
            <person name="Tang Z."/>
            <person name="Zhuo Y."/>
            <person name="Zhang Y."/>
            <person name="Yu L."/>
            <person name="Huang J."/>
            <person name="Yang P."/>
            <person name="Peng Q."/>
            <person name="Zhang J."/>
            <person name="Jiang W."/>
            <person name="Zhang Z."/>
            <person name="Lin K."/>
            <person name="Ro D.K."/>
            <person name="Chen X."/>
            <person name="Xiong X."/>
            <person name="Shang Y."/>
            <person name="Huang S."/>
            <person name="Zeng J."/>
        </authorList>
    </citation>
    <scope>NUCLEOTIDE SEQUENCE [LARGE SCALE GENOMIC DNA]</scope>
    <source>
        <strain evidence="2">cv. BLH2017</strain>
        <tissue evidence="1">Root</tissue>
    </source>
</reference>
<sequence length="1199" mass="135914">MFTDGLDESAIKWIKQGSDSDQQVRSPLTERLSIDPVPLSPSVYNSKNHLSPHILPPLKFHSGLLGPHITVTLCLDDDDDDDEESVASVSYDMDDNYSDVFEEEGLGSSDTDFSDKPSLIRCYNRELFGVESTTNLAEESINISDRQNGSSVNRGSKENLRIDVPGNIRRFADGDFSSRACSQLKSTPGCRDQPRQQVNILAPHGPPFYEVTPKNLADLGTPSAPPILEIEREQNNFEVENKHWIDSNSDGVMEVEQTSNEMHISSETRTCVGNKEVFTDWRPESEKTNEHTISGEAEPHIPYWQTSSVVQPPYYNTSGQNAWQTMVAYDACIRLCLHAWAKGYTEAPEFLRDECLVLRSAFGLHKFLLQPRDTYPREGKSAETAEEKCTAKPKRVVGKIRVEVKKVRLVPRRKLKITYSQRGAVYMQAGAEYVRHVSAMVKTGINSLKLAPFSVTSEESLSCLFQLKSTTEVTEVEPGSSICLQPGTGDYHVFFPENQGDALLLEVQDMNKVTQGRATIQVSSLTDNPSDRVRWWSIYHDDHECVGKVQLSIGSTITCDESNPIKSGTVVETLAYDLVLESALRAQHFHPRNLRVDGPWKWLLTEFADYYGVSDSYTKLRYLSYVMNVATPTKDCLELVYELLVPVVKARSEKSLTRQEKSILLDCETQVENLLAKVFENYKSLDELSPTGLVDLFGPIPESAAPVLVPAVQVYTLIHDILSQEAQTILRNYLQATAIKRCRRHMVETDEFMSSNIEGLLMDPMTISTAYLKMKNLCLNISNEIQADIKIHNHHILPSSIDLSNIAASVYSTELCKRLKGFLAAWPPSSPLPHVTDLLIATADFERDLESWNIRQVNGGVDSRNLFHNYIMVWIEDKQLYLLDLCKAEKVPWTGITMNQSTSPFAEDMYEKIKDTLNEYEVVINRWPQYSLILESAVANVERAVIKALEKQYSDILTPLKDSIPKKLGMHVQKLTRRQSTALYSVPSQLGTFLNTIKRILDVLHCRVEDVLKPWASYLPVIEDKKSIFGEQMNAITVLLRTKYKNYMQATVEKLITNMQGNRNTRLKRILEETKEADGEAEVRERMQILCSQLMDSISNLHEVFSSRIFVATCRGFWDRMGQTVLKFLESRKENRIWYNGSYYALGILDDTFASQMQRLQGNALQDKDIEPPRSVVEARSILCRDTQNTVDPSTYFYV</sequence>
<comment type="caution">
    <text evidence="1">The sequence shown here is derived from an EMBL/GenBank/DDBJ whole genome shotgun (WGS) entry which is preliminary data.</text>
</comment>
<dbReference type="OMA" id="RCRKHML"/>